<keyword evidence="4" id="KW-1185">Reference proteome</keyword>
<evidence type="ECO:0000256" key="1">
    <source>
        <dbReference type="SAM" id="Coils"/>
    </source>
</evidence>
<keyword evidence="2" id="KW-1133">Transmembrane helix</keyword>
<evidence type="ECO:0000256" key="2">
    <source>
        <dbReference type="SAM" id="Phobius"/>
    </source>
</evidence>
<gene>
    <name evidence="3" type="ORF">E1163_27405</name>
</gene>
<reference evidence="3 4" key="1">
    <citation type="submission" date="2019-02" db="EMBL/GenBank/DDBJ databases">
        <authorList>
            <person name="Goldberg S.R."/>
            <person name="Haltli B.A."/>
            <person name="Correa H."/>
            <person name="Russell K.G."/>
        </authorList>
    </citation>
    <scope>NUCLEOTIDE SEQUENCE [LARGE SCALE GENOMIC DNA]</scope>
    <source>
        <strain evidence="3 4">JCM 16186</strain>
    </source>
</reference>
<evidence type="ECO:0000313" key="3">
    <source>
        <dbReference type="EMBL" id="MTI28717.1"/>
    </source>
</evidence>
<dbReference type="RefSeq" id="WP_155176515.1">
    <property type="nucleotide sequence ID" value="NZ_SMLW01000671.1"/>
</dbReference>
<dbReference type="Gene3D" id="1.10.287.130">
    <property type="match status" value="1"/>
</dbReference>
<evidence type="ECO:0000313" key="4">
    <source>
        <dbReference type="Proteomes" id="UP000798808"/>
    </source>
</evidence>
<protein>
    <submittedName>
        <fullName evidence="3">HAMP domain-containing histidine kinase</fullName>
    </submittedName>
</protein>
<feature type="transmembrane region" description="Helical" evidence="2">
    <location>
        <begin position="49"/>
        <end position="67"/>
    </location>
</feature>
<feature type="transmembrane region" description="Helical" evidence="2">
    <location>
        <begin position="6"/>
        <end position="28"/>
    </location>
</feature>
<keyword evidence="1" id="KW-0175">Coiled coil</keyword>
<dbReference type="GO" id="GO:0016301">
    <property type="term" value="F:kinase activity"/>
    <property type="evidence" value="ECO:0007669"/>
    <property type="project" value="UniProtKB-KW"/>
</dbReference>
<feature type="coiled-coil region" evidence="1">
    <location>
        <begin position="153"/>
        <end position="191"/>
    </location>
</feature>
<dbReference type="InterPro" id="IPR036097">
    <property type="entry name" value="HisK_dim/P_sf"/>
</dbReference>
<dbReference type="Proteomes" id="UP000798808">
    <property type="component" value="Unassembled WGS sequence"/>
</dbReference>
<feature type="transmembrane region" description="Helical" evidence="2">
    <location>
        <begin position="97"/>
        <end position="117"/>
    </location>
</feature>
<accession>A0ABW9RWT8</accession>
<comment type="caution">
    <text evidence="3">The sequence shown here is derived from an EMBL/GenBank/DDBJ whole genome shotgun (WGS) entry which is preliminary data.</text>
</comment>
<feature type="transmembrane region" description="Helical" evidence="2">
    <location>
        <begin position="73"/>
        <end position="90"/>
    </location>
</feature>
<organism evidence="3 4">
    <name type="scientific">Fulvivirga kasyanovii</name>
    <dbReference type="NCBI Taxonomy" id="396812"/>
    <lineage>
        <taxon>Bacteria</taxon>
        <taxon>Pseudomonadati</taxon>
        <taxon>Bacteroidota</taxon>
        <taxon>Cytophagia</taxon>
        <taxon>Cytophagales</taxon>
        <taxon>Fulvivirgaceae</taxon>
        <taxon>Fulvivirga</taxon>
    </lineage>
</organism>
<keyword evidence="2" id="KW-0812">Transmembrane</keyword>
<keyword evidence="2" id="KW-0472">Membrane</keyword>
<proteinExistence type="predicted"/>
<sequence length="260" mass="30530">MLVLAIVIVFLMGIFLISLGEVLPFWICMSEIVIFSTMLHFHLRGYFTVTRYIFFVFAISVQAYGSLYHGPNGGFDFFYLATALTPILFFDKKRYYLSLFIFSLASFITVKFLYDYVDPVLPFETRQILPYYLNIIISTVLIYIGYAMFKSEHLKYEQKLQEQRAALSAVKDQLETLLQASTKKIERHNETMIRYAFLNSHKVRSPLARILGLVNLTKYEDLDDENRRLYYFEELKSNAGELDKVLKEMSQILNNHMEEK</sequence>
<dbReference type="SUPFAM" id="SSF47384">
    <property type="entry name" value="Homodimeric domain of signal transducing histidine kinase"/>
    <property type="match status" value="1"/>
</dbReference>
<keyword evidence="3" id="KW-0418">Kinase</keyword>
<name>A0ABW9RWT8_9BACT</name>
<dbReference type="EMBL" id="SMLW01000671">
    <property type="protein sequence ID" value="MTI28717.1"/>
    <property type="molecule type" value="Genomic_DNA"/>
</dbReference>
<keyword evidence="3" id="KW-0808">Transferase</keyword>
<feature type="transmembrane region" description="Helical" evidence="2">
    <location>
        <begin position="129"/>
        <end position="149"/>
    </location>
</feature>